<keyword evidence="3" id="KW-1185">Reference proteome</keyword>
<accession>A0A9W8TJC4</accession>
<dbReference type="PANTHER" id="PTHR35605">
    <property type="entry name" value="ECP2 EFFECTOR PROTEIN DOMAIN-CONTAINING PROTEIN-RELATED"/>
    <property type="match status" value="1"/>
</dbReference>
<reference evidence="2" key="1">
    <citation type="submission" date="2022-07" db="EMBL/GenBank/DDBJ databases">
        <title>Genome Sequence of Xylaria arbuscula.</title>
        <authorList>
            <person name="Buettner E."/>
        </authorList>
    </citation>
    <scope>NUCLEOTIDE SEQUENCE</scope>
    <source>
        <strain evidence="2">VT107</strain>
    </source>
</reference>
<comment type="caution">
    <text evidence="2">The sequence shown here is derived from an EMBL/GenBank/DDBJ whole genome shotgun (WGS) entry which is preliminary data.</text>
</comment>
<dbReference type="VEuPathDB" id="FungiDB:F4678DRAFT_457639"/>
<feature type="region of interest" description="Disordered" evidence="1">
    <location>
        <begin position="1"/>
        <end position="23"/>
    </location>
</feature>
<proteinExistence type="predicted"/>
<evidence type="ECO:0000256" key="1">
    <source>
        <dbReference type="SAM" id="MobiDB-lite"/>
    </source>
</evidence>
<evidence type="ECO:0000313" key="2">
    <source>
        <dbReference type="EMBL" id="KAJ3560622.1"/>
    </source>
</evidence>
<sequence>MSRAKQKEGAWRKDGNNEKRTAAVVPQEIKLPSGLGLRTEIPSNYSYSDIQWRGFDDFDKDHVFTGTIQNVIYQMRQIKGPDYTPHFLSRNQTTDRENTPNFRAMKLDCGCLAYPAEQTLADGAKYLRRLPDEMICTNAPRTCGQISCSYNVAILWCNDDDEGVNQHRCNEFADYAQWIHEACAGQYTNCIGGNVYARLIDHDNKLELAVKKVQC</sequence>
<feature type="compositionally biased region" description="Basic and acidic residues" evidence="1">
    <location>
        <begin position="1"/>
        <end position="21"/>
    </location>
</feature>
<dbReference type="PANTHER" id="PTHR35605:SF1">
    <property type="entry name" value="ECP2 EFFECTOR PROTEIN DOMAIN-CONTAINING PROTEIN-RELATED"/>
    <property type="match status" value="1"/>
</dbReference>
<organism evidence="2 3">
    <name type="scientific">Xylaria arbuscula</name>
    <dbReference type="NCBI Taxonomy" id="114810"/>
    <lineage>
        <taxon>Eukaryota</taxon>
        <taxon>Fungi</taxon>
        <taxon>Dikarya</taxon>
        <taxon>Ascomycota</taxon>
        <taxon>Pezizomycotina</taxon>
        <taxon>Sordariomycetes</taxon>
        <taxon>Xylariomycetidae</taxon>
        <taxon>Xylariales</taxon>
        <taxon>Xylariaceae</taxon>
        <taxon>Xylaria</taxon>
    </lineage>
</organism>
<evidence type="ECO:0000313" key="3">
    <source>
        <dbReference type="Proteomes" id="UP001148614"/>
    </source>
</evidence>
<protein>
    <submittedName>
        <fullName evidence="2">Uncharacterized protein</fullName>
    </submittedName>
</protein>
<dbReference type="Proteomes" id="UP001148614">
    <property type="component" value="Unassembled WGS sequence"/>
</dbReference>
<name>A0A9W8TJC4_9PEZI</name>
<dbReference type="EMBL" id="JANPWZ010002215">
    <property type="protein sequence ID" value="KAJ3560622.1"/>
    <property type="molecule type" value="Genomic_DNA"/>
</dbReference>
<gene>
    <name evidence="2" type="ORF">NPX13_g9242</name>
</gene>
<dbReference type="AlphaFoldDB" id="A0A9W8TJC4"/>